<dbReference type="RefSeq" id="WP_061278375.1">
    <property type="nucleotide sequence ID" value="NZ_CP023525.1"/>
</dbReference>
<sequence length="149" mass="16775">MTQNGFNPDKLLEEGRWEEALHQWTCSLPVSQLGIQLVSLLRETAPADIHPLLGEMHQQYTQYDNARRWRIFEQAQKQDLNSPTGAMALSLFWASGSMSPDDLPAVYPDPKLTLQMLGCAIVMLAVELGETPVEGARSLMMRCQPKETF</sequence>
<reference evidence="1 2" key="1">
    <citation type="submission" date="2017-09" db="EMBL/GenBank/DDBJ databases">
        <title>FDA dAtabase for Regulatory Grade micrObial Sequences (FDA-ARGOS): Supporting development and validation of Infectious Disease Dx tests.</title>
        <authorList>
            <person name="Minogue T."/>
            <person name="Wolcott M."/>
            <person name="Wasieloski L."/>
            <person name="Aguilar W."/>
            <person name="Moore D."/>
            <person name="Tallon L."/>
            <person name="Sadzewicz L."/>
            <person name="Ott S."/>
            <person name="Zhao X."/>
            <person name="Nagaraj S."/>
            <person name="Vavikolanu K."/>
            <person name="Aluvathingal J."/>
            <person name="Nadendla S."/>
            <person name="Sichtig H."/>
        </authorList>
    </citation>
    <scope>NUCLEOTIDE SEQUENCE [LARGE SCALE GENOMIC DNA]</scope>
    <source>
        <strain evidence="1 2">FDAARGOS_392</strain>
    </source>
</reference>
<dbReference type="InterPro" id="IPR053855">
    <property type="entry name" value="DUF6931"/>
</dbReference>
<name>A0A291E189_9ENTR</name>
<proteinExistence type="predicted"/>
<protein>
    <submittedName>
        <fullName evidence="1">Uncharacterized protein</fullName>
    </submittedName>
</protein>
<dbReference type="Pfam" id="PF22011">
    <property type="entry name" value="DUF6931"/>
    <property type="match status" value="1"/>
</dbReference>
<evidence type="ECO:0000313" key="1">
    <source>
        <dbReference type="EMBL" id="ATF93811.1"/>
    </source>
</evidence>
<gene>
    <name evidence="1" type="ORF">CO704_17735</name>
</gene>
<evidence type="ECO:0000313" key="2">
    <source>
        <dbReference type="Proteomes" id="UP000217979"/>
    </source>
</evidence>
<dbReference type="AlphaFoldDB" id="A0A291E189"/>
<accession>A0A291E189</accession>
<dbReference type="EMBL" id="CP023525">
    <property type="protein sequence ID" value="ATF93811.1"/>
    <property type="molecule type" value="Genomic_DNA"/>
</dbReference>
<dbReference type="Proteomes" id="UP000217979">
    <property type="component" value="Chromosome"/>
</dbReference>
<organism evidence="1 2">
    <name type="scientific">Cedecea neteri</name>
    <dbReference type="NCBI Taxonomy" id="158822"/>
    <lineage>
        <taxon>Bacteria</taxon>
        <taxon>Pseudomonadati</taxon>
        <taxon>Pseudomonadota</taxon>
        <taxon>Gammaproteobacteria</taxon>
        <taxon>Enterobacterales</taxon>
        <taxon>Enterobacteriaceae</taxon>
        <taxon>Cedecea</taxon>
    </lineage>
</organism>